<dbReference type="InterPro" id="IPR005674">
    <property type="entry name" value="CocE/Ser_esterase"/>
</dbReference>
<reference evidence="5 6" key="1">
    <citation type="submission" date="2019-06" db="EMBL/GenBank/DDBJ databases">
        <title>Sequencing the genomes of 1000 actinobacteria strains.</title>
        <authorList>
            <person name="Klenk H.-P."/>
        </authorList>
    </citation>
    <scope>NUCLEOTIDE SEQUENCE [LARGE SCALE GENOMIC DNA]</scope>
    <source>
        <strain evidence="5 6">DSM 46699</strain>
    </source>
</reference>
<dbReference type="InterPro" id="IPR013736">
    <property type="entry name" value="Xaa-Pro_dipept_C"/>
</dbReference>
<dbReference type="SMART" id="SM00939">
    <property type="entry name" value="PepX_C"/>
    <property type="match status" value="1"/>
</dbReference>
<dbReference type="InterPro" id="IPR029058">
    <property type="entry name" value="AB_hydrolase_fold"/>
</dbReference>
<feature type="domain" description="Xaa-Pro dipeptidyl-peptidase C-terminal" evidence="4">
    <location>
        <begin position="356"/>
        <end position="549"/>
    </location>
</feature>
<evidence type="ECO:0000259" key="4">
    <source>
        <dbReference type="SMART" id="SM00939"/>
    </source>
</evidence>
<dbReference type="Pfam" id="PF02129">
    <property type="entry name" value="Peptidase_S15"/>
    <property type="match status" value="1"/>
</dbReference>
<gene>
    <name evidence="5" type="ORF">FHU35_11349</name>
</gene>
<comment type="caution">
    <text evidence="5">The sequence shown here is derived from an EMBL/GenBank/DDBJ whole genome shotgun (WGS) entry which is preliminary data.</text>
</comment>
<dbReference type="OrthoDB" id="5240615at2"/>
<dbReference type="SUPFAM" id="SSF49785">
    <property type="entry name" value="Galactose-binding domain-like"/>
    <property type="match status" value="1"/>
</dbReference>
<dbReference type="Proteomes" id="UP000316184">
    <property type="component" value="Unassembled WGS sequence"/>
</dbReference>
<dbReference type="Gene3D" id="3.40.50.1820">
    <property type="entry name" value="alpha/beta hydrolase"/>
    <property type="match status" value="2"/>
</dbReference>
<keyword evidence="6" id="KW-1185">Reference proteome</keyword>
<dbReference type="InterPro" id="IPR000383">
    <property type="entry name" value="Xaa-Pro-like_dom"/>
</dbReference>
<evidence type="ECO:0000256" key="1">
    <source>
        <dbReference type="ARBA" id="ARBA00022801"/>
    </source>
</evidence>
<evidence type="ECO:0000313" key="6">
    <source>
        <dbReference type="Proteomes" id="UP000316184"/>
    </source>
</evidence>
<protein>
    <recommendedName>
        <fullName evidence="4">Xaa-Pro dipeptidyl-peptidase C-terminal domain-containing protein</fullName>
    </recommendedName>
</protein>
<dbReference type="Pfam" id="PF08530">
    <property type="entry name" value="PepX_C"/>
    <property type="match status" value="1"/>
</dbReference>
<proteinExistence type="predicted"/>
<feature type="signal peptide" evidence="3">
    <location>
        <begin position="1"/>
        <end position="38"/>
    </location>
</feature>
<organism evidence="5 6">
    <name type="scientific">Saccharopolyspora dendranthemae</name>
    <dbReference type="NCBI Taxonomy" id="1181886"/>
    <lineage>
        <taxon>Bacteria</taxon>
        <taxon>Bacillati</taxon>
        <taxon>Actinomycetota</taxon>
        <taxon>Actinomycetes</taxon>
        <taxon>Pseudonocardiales</taxon>
        <taxon>Pseudonocardiaceae</taxon>
        <taxon>Saccharopolyspora</taxon>
    </lineage>
</organism>
<dbReference type="InterPro" id="IPR008979">
    <property type="entry name" value="Galactose-bd-like_sf"/>
</dbReference>
<dbReference type="NCBIfam" id="TIGR00976">
    <property type="entry name" value="CocE_NonD"/>
    <property type="match status" value="1"/>
</dbReference>
<keyword evidence="3" id="KW-0732">Signal</keyword>
<feature type="chain" id="PRO_5022233390" description="Xaa-Pro dipeptidyl-peptidase C-terminal domain-containing protein" evidence="3">
    <location>
        <begin position="39"/>
        <end position="612"/>
    </location>
</feature>
<keyword evidence="1" id="KW-0378">Hydrolase</keyword>
<evidence type="ECO:0000313" key="5">
    <source>
        <dbReference type="EMBL" id="TWG07731.1"/>
    </source>
</evidence>
<sequence length="612" mass="65354">MSERALTRFGKSWRRRGAGAVACAVVAVMVPFAPPAQAAGVAYPDAEWSEAWIPSPSSAGDATLHADVLRPKGAKDTDKTPVILSIGPYFNHSGQTGPAGVVEGTPYDPVGPNAGPSERFQDFVEGSGLLKQGYTFVMVDLRGFGGSTGCLDWSGPGEKADVVNAVTWAANQPWSTGRVGMYGKSYDGVTGLVGVNERPPGLSAVVSQEPVYDDYRYLYGDGMRRVNSLATPALYDAIAAAPGPITDAAGYNARSLNDPVCLAQNLAKQAGDDRHDSEFWRQRDLIPGAAGSPVPLFLAQGLTENNTVADGTQEYLENHQGYERTWLGPWEHVRGNETDETGRLKMGRQGWFDEVMRFYDRFLKDRAPAVADPPNAVQTNDGFWRSEAQWPPADMREFRTPLNSGTYVDHAQSAATAAGSTSGKPSDPAVTSGVWTVSNPLPHDVHLSGSPKASVDVTTARPNANLVVDVYDLGPDGTGPLITRQGHLVREPGESTVPLRLWGADWKLPAGHRIGVRVTDNNQDWWRLAAPSGQTVEVRGGSVDLPFLEHRRTMTVQGAPGVQLAGYLDQQRASAPAEATSGSVDFALPGPLADPPPDSVFTGGYVEPVGGR</sequence>
<dbReference type="GO" id="GO:0008239">
    <property type="term" value="F:dipeptidyl-peptidase activity"/>
    <property type="evidence" value="ECO:0007669"/>
    <property type="project" value="InterPro"/>
</dbReference>
<evidence type="ECO:0000256" key="3">
    <source>
        <dbReference type="SAM" id="SignalP"/>
    </source>
</evidence>
<accession>A0A561V7Z0</accession>
<dbReference type="Gene3D" id="2.60.120.260">
    <property type="entry name" value="Galactose-binding domain-like"/>
    <property type="match status" value="1"/>
</dbReference>
<dbReference type="SUPFAM" id="SSF53474">
    <property type="entry name" value="alpha/beta-Hydrolases"/>
    <property type="match status" value="1"/>
</dbReference>
<dbReference type="EMBL" id="VIWX01000001">
    <property type="protein sequence ID" value="TWG07731.1"/>
    <property type="molecule type" value="Genomic_DNA"/>
</dbReference>
<dbReference type="RefSeq" id="WP_145736008.1">
    <property type="nucleotide sequence ID" value="NZ_VIWX01000001.1"/>
</dbReference>
<dbReference type="AlphaFoldDB" id="A0A561V7Z0"/>
<name>A0A561V7Z0_9PSEU</name>
<feature type="region of interest" description="Disordered" evidence="2">
    <location>
        <begin position="588"/>
        <end position="612"/>
    </location>
</feature>
<evidence type="ECO:0000256" key="2">
    <source>
        <dbReference type="SAM" id="MobiDB-lite"/>
    </source>
</evidence>